<evidence type="ECO:0000313" key="10">
    <source>
        <dbReference type="Proteomes" id="UP001256673"/>
    </source>
</evidence>
<name>A0ABU3RXQ2_9MICO</name>
<dbReference type="EMBL" id="JAWDIU010000004">
    <property type="protein sequence ID" value="MDU0327661.1"/>
    <property type="molecule type" value="Genomic_DNA"/>
</dbReference>
<dbReference type="RefSeq" id="WP_316001688.1">
    <property type="nucleotide sequence ID" value="NZ_JAWDIU010000004.1"/>
</dbReference>
<evidence type="ECO:0000256" key="2">
    <source>
        <dbReference type="ARBA" id="ARBA00007935"/>
    </source>
</evidence>
<feature type="transmembrane region" description="Helical" evidence="8">
    <location>
        <begin position="314"/>
        <end position="335"/>
    </location>
</feature>
<protein>
    <submittedName>
        <fullName evidence="9">Iron chelate uptake ABC transporter family permease subunit</fullName>
    </submittedName>
</protein>
<dbReference type="PANTHER" id="PTHR30472:SF24">
    <property type="entry name" value="FERRIC ENTEROBACTIN TRANSPORT SYSTEM PERMEASE PROTEIN FEPG"/>
    <property type="match status" value="1"/>
</dbReference>
<proteinExistence type="inferred from homology"/>
<feature type="transmembrane region" description="Helical" evidence="8">
    <location>
        <begin position="130"/>
        <end position="147"/>
    </location>
</feature>
<dbReference type="InterPro" id="IPR000522">
    <property type="entry name" value="ABC_transptr_permease_BtuC"/>
</dbReference>
<evidence type="ECO:0000256" key="8">
    <source>
        <dbReference type="SAM" id="Phobius"/>
    </source>
</evidence>
<evidence type="ECO:0000256" key="1">
    <source>
        <dbReference type="ARBA" id="ARBA00004651"/>
    </source>
</evidence>
<comment type="subcellular location">
    <subcellularLocation>
        <location evidence="1">Cell membrane</location>
        <topology evidence="1">Multi-pass membrane protein</topology>
    </subcellularLocation>
</comment>
<keyword evidence="7 8" id="KW-0472">Membrane</keyword>
<keyword evidence="3" id="KW-0813">Transport</keyword>
<keyword evidence="6 8" id="KW-1133">Transmembrane helix</keyword>
<feature type="transmembrane region" description="Helical" evidence="8">
    <location>
        <begin position="286"/>
        <end position="307"/>
    </location>
</feature>
<dbReference type="Pfam" id="PF01032">
    <property type="entry name" value="FecCD"/>
    <property type="match status" value="1"/>
</dbReference>
<comment type="caution">
    <text evidence="9">The sequence shown here is derived from an EMBL/GenBank/DDBJ whole genome shotgun (WGS) entry which is preliminary data.</text>
</comment>
<gene>
    <name evidence="9" type="ORF">RWH43_12915</name>
</gene>
<keyword evidence="4" id="KW-1003">Cell membrane</keyword>
<evidence type="ECO:0000256" key="5">
    <source>
        <dbReference type="ARBA" id="ARBA00022692"/>
    </source>
</evidence>
<evidence type="ECO:0000313" key="9">
    <source>
        <dbReference type="EMBL" id="MDU0327661.1"/>
    </source>
</evidence>
<dbReference type="SUPFAM" id="SSF81345">
    <property type="entry name" value="ABC transporter involved in vitamin B12 uptake, BtuC"/>
    <property type="match status" value="1"/>
</dbReference>
<keyword evidence="5 8" id="KW-0812">Transmembrane</keyword>
<evidence type="ECO:0000256" key="7">
    <source>
        <dbReference type="ARBA" id="ARBA00023136"/>
    </source>
</evidence>
<dbReference type="CDD" id="cd06550">
    <property type="entry name" value="TM_ABC_iron-siderophores_like"/>
    <property type="match status" value="1"/>
</dbReference>
<dbReference type="PANTHER" id="PTHR30472">
    <property type="entry name" value="FERRIC ENTEROBACTIN TRANSPORT SYSTEM PERMEASE PROTEIN"/>
    <property type="match status" value="1"/>
</dbReference>
<keyword evidence="10" id="KW-1185">Reference proteome</keyword>
<accession>A0ABU3RXQ2</accession>
<feature type="transmembrane region" description="Helical" evidence="8">
    <location>
        <begin position="105"/>
        <end position="124"/>
    </location>
</feature>
<comment type="similarity">
    <text evidence="2">Belongs to the binding-protein-dependent transport system permease family. FecCD subfamily.</text>
</comment>
<feature type="transmembrane region" description="Helical" evidence="8">
    <location>
        <begin position="197"/>
        <end position="221"/>
    </location>
</feature>
<dbReference type="Gene3D" id="1.10.3470.10">
    <property type="entry name" value="ABC transporter involved in vitamin B12 uptake, BtuC"/>
    <property type="match status" value="1"/>
</dbReference>
<feature type="transmembrane region" description="Helical" evidence="8">
    <location>
        <begin position="21"/>
        <end position="40"/>
    </location>
</feature>
<sequence>MADLAEDDVTALVRRRSRRPVIALGVTLVVAAVAAVVGLTTGSFQASVGDVASALSGTGDARTSLVVLGLRVPRISAALAIGAALGLAGAVFQTLARNPLASPDIVGFSAGSATGALIGLTLIAPTASPAAGAWMGGLLTVVVVMMIARRVGISREKTILAGIALSMLLSAVNDYLLTRAPLEIARNATQWLFGSLVAASASDVALLLASLIVLSTVLVVVHREVRALELGDDTARSLGVRTGRAKLVLIVVAALLTGTATAVAGPIGFVALAAPQLARRVMGTSGIPLVGSAAIGATVLLIADVVAQRALAPLQIPVGLVTGVVGGAYLFWIVARTRR</sequence>
<feature type="transmembrane region" description="Helical" evidence="8">
    <location>
        <begin position="75"/>
        <end position="93"/>
    </location>
</feature>
<reference evidence="9 10" key="1">
    <citation type="submission" date="2023-09" db="EMBL/GenBank/DDBJ databases">
        <title>Microbacterium fusihabitans sp. nov., Microbacterium phycihabitans sp. nov., and Microbacterium cervinum sp. nov., isolated from dried seaweeds of beach.</title>
        <authorList>
            <person name="Lee S.D."/>
        </authorList>
    </citation>
    <scope>NUCLEOTIDE SEQUENCE [LARGE SCALE GENOMIC DNA]</scope>
    <source>
        <strain evidence="9 10">KSW2-21</strain>
    </source>
</reference>
<evidence type="ECO:0000256" key="3">
    <source>
        <dbReference type="ARBA" id="ARBA00022448"/>
    </source>
</evidence>
<evidence type="ECO:0000256" key="6">
    <source>
        <dbReference type="ARBA" id="ARBA00022989"/>
    </source>
</evidence>
<feature type="transmembrane region" description="Helical" evidence="8">
    <location>
        <begin position="247"/>
        <end position="274"/>
    </location>
</feature>
<organism evidence="9 10">
    <name type="scientific">Microbacterium algihabitans</name>
    <dbReference type="NCBI Taxonomy" id="3075992"/>
    <lineage>
        <taxon>Bacteria</taxon>
        <taxon>Bacillati</taxon>
        <taxon>Actinomycetota</taxon>
        <taxon>Actinomycetes</taxon>
        <taxon>Micrococcales</taxon>
        <taxon>Microbacteriaceae</taxon>
        <taxon>Microbacterium</taxon>
    </lineage>
</organism>
<dbReference type="Proteomes" id="UP001256673">
    <property type="component" value="Unassembled WGS sequence"/>
</dbReference>
<evidence type="ECO:0000256" key="4">
    <source>
        <dbReference type="ARBA" id="ARBA00022475"/>
    </source>
</evidence>
<dbReference type="InterPro" id="IPR037294">
    <property type="entry name" value="ABC_BtuC-like"/>
</dbReference>